<dbReference type="Pfam" id="PF04773">
    <property type="entry name" value="FecR"/>
    <property type="match status" value="1"/>
</dbReference>
<dbReference type="Proteomes" id="UP000192756">
    <property type="component" value="Unassembled WGS sequence"/>
</dbReference>
<evidence type="ECO:0000259" key="3">
    <source>
        <dbReference type="Pfam" id="PF16344"/>
    </source>
</evidence>
<keyword evidence="5" id="KW-1185">Reference proteome</keyword>
<accession>A0A1W2AGA7</accession>
<keyword evidence="1" id="KW-0812">Transmembrane</keyword>
<organism evidence="4 5">
    <name type="scientific">Pedobacter africanus</name>
    <dbReference type="NCBI Taxonomy" id="151894"/>
    <lineage>
        <taxon>Bacteria</taxon>
        <taxon>Pseudomonadati</taxon>
        <taxon>Bacteroidota</taxon>
        <taxon>Sphingobacteriia</taxon>
        <taxon>Sphingobacteriales</taxon>
        <taxon>Sphingobacteriaceae</taxon>
        <taxon>Pedobacter</taxon>
    </lineage>
</organism>
<evidence type="ECO:0000259" key="2">
    <source>
        <dbReference type="Pfam" id="PF04773"/>
    </source>
</evidence>
<proteinExistence type="predicted"/>
<dbReference type="InterPro" id="IPR012373">
    <property type="entry name" value="Ferrdict_sens_TM"/>
</dbReference>
<dbReference type="FunFam" id="2.60.120.1440:FF:000001">
    <property type="entry name" value="Putative anti-sigma factor"/>
    <property type="match status" value="1"/>
</dbReference>
<evidence type="ECO:0000313" key="5">
    <source>
        <dbReference type="Proteomes" id="UP000192756"/>
    </source>
</evidence>
<evidence type="ECO:0000256" key="1">
    <source>
        <dbReference type="SAM" id="Phobius"/>
    </source>
</evidence>
<dbReference type="EMBL" id="FWXT01000001">
    <property type="protein sequence ID" value="SMC59749.1"/>
    <property type="molecule type" value="Genomic_DNA"/>
</dbReference>
<name>A0A1W2AGA7_9SPHI</name>
<feature type="transmembrane region" description="Helical" evidence="1">
    <location>
        <begin position="90"/>
        <end position="111"/>
    </location>
</feature>
<dbReference type="AlphaFoldDB" id="A0A1W2AGA7"/>
<dbReference type="STRING" id="151894.SAMN04488524_1395"/>
<evidence type="ECO:0000313" key="4">
    <source>
        <dbReference type="EMBL" id="SMC59749.1"/>
    </source>
</evidence>
<feature type="domain" description="FecR protein" evidence="2">
    <location>
        <begin position="120"/>
        <end position="215"/>
    </location>
</feature>
<dbReference type="Pfam" id="PF16344">
    <property type="entry name" value="FecR_C"/>
    <property type="match status" value="1"/>
</dbReference>
<sequence length="347" mass="39589">MAEDIFFKLLSRQLAGEATEKELQQLKKMIDADPELKKVYLSFHATESEISEEELSKAEQAFALHSLKMHLHVPAAPARHLGKGKNRQRILLASAALLLIFTIFMLLFSPFGSNTALKSQVVTKKGSKTMVKLPDGSSVWVNADSRLQYADNFKGKLREVWLDGEAFFDVKKDPAHPFIIHTDKINIKVLGTAFNVKSYPKDQVIETSLIRGRIEVSFNDRPSENIILRPNEKLTVRKDQSEPDNAEAENTPKIKLDNLLRLNAQNQVVETAWMDNKIAFSNCPMSDIAVMLERRFDINVEFKDQEVMKYRYTGIFNDESINDILKIMKITKPFNYKLNGKKLTITN</sequence>
<dbReference type="OrthoDB" id="1523735at2"/>
<dbReference type="Gene3D" id="3.55.50.30">
    <property type="match status" value="1"/>
</dbReference>
<reference evidence="5" key="1">
    <citation type="submission" date="2017-04" db="EMBL/GenBank/DDBJ databases">
        <authorList>
            <person name="Varghese N."/>
            <person name="Submissions S."/>
        </authorList>
    </citation>
    <scope>NUCLEOTIDE SEQUENCE [LARGE SCALE GENOMIC DNA]</scope>
    <source>
        <strain evidence="5">DSM 12126</strain>
    </source>
</reference>
<dbReference type="InterPro" id="IPR006860">
    <property type="entry name" value="FecR"/>
</dbReference>
<dbReference type="GO" id="GO:0016989">
    <property type="term" value="F:sigma factor antagonist activity"/>
    <property type="evidence" value="ECO:0007669"/>
    <property type="project" value="TreeGrafter"/>
</dbReference>
<dbReference type="InterPro" id="IPR032508">
    <property type="entry name" value="FecR_C"/>
</dbReference>
<dbReference type="PANTHER" id="PTHR30273:SF2">
    <property type="entry name" value="PROTEIN FECR"/>
    <property type="match status" value="1"/>
</dbReference>
<dbReference type="PIRSF" id="PIRSF018266">
    <property type="entry name" value="FecR"/>
    <property type="match status" value="1"/>
</dbReference>
<dbReference type="PANTHER" id="PTHR30273">
    <property type="entry name" value="PERIPLASMIC SIGNAL SENSOR AND SIGMA FACTOR ACTIVATOR FECR-RELATED"/>
    <property type="match status" value="1"/>
</dbReference>
<dbReference type="RefSeq" id="WP_084237632.1">
    <property type="nucleotide sequence ID" value="NZ_FWXT01000001.1"/>
</dbReference>
<keyword evidence="1" id="KW-1133">Transmembrane helix</keyword>
<dbReference type="Gene3D" id="2.60.120.1440">
    <property type="match status" value="1"/>
</dbReference>
<feature type="domain" description="Protein FecR C-terminal" evidence="3">
    <location>
        <begin position="278"/>
        <end position="345"/>
    </location>
</feature>
<gene>
    <name evidence="4" type="ORF">SAMN04488524_1395</name>
</gene>
<keyword evidence="1" id="KW-0472">Membrane</keyword>
<protein>
    <submittedName>
        <fullName evidence="4">FecR family protein</fullName>
    </submittedName>
</protein>